<keyword evidence="2" id="KW-0732">Signal</keyword>
<gene>
    <name evidence="4" type="ORF">FC24_GL000159</name>
</gene>
<dbReference type="AlphaFoldDB" id="A0A0R2CYS1"/>
<reference evidence="4 5" key="1">
    <citation type="journal article" date="2015" name="Genome Announc.">
        <title>Expanding the biotechnology potential of lactobacilli through comparative genomics of 213 strains and associated genera.</title>
        <authorList>
            <person name="Sun Z."/>
            <person name="Harris H.M."/>
            <person name="McCann A."/>
            <person name="Guo C."/>
            <person name="Argimon S."/>
            <person name="Zhang W."/>
            <person name="Yang X."/>
            <person name="Jeffery I.B."/>
            <person name="Cooney J.C."/>
            <person name="Kagawa T.F."/>
            <person name="Liu W."/>
            <person name="Song Y."/>
            <person name="Salvetti E."/>
            <person name="Wrobel A."/>
            <person name="Rasinkangas P."/>
            <person name="Parkhill J."/>
            <person name="Rea M.C."/>
            <person name="O'Sullivan O."/>
            <person name="Ritari J."/>
            <person name="Douillard F.P."/>
            <person name="Paul Ross R."/>
            <person name="Yang R."/>
            <person name="Briner A.E."/>
            <person name="Felis G.E."/>
            <person name="de Vos W.M."/>
            <person name="Barrangou R."/>
            <person name="Klaenhammer T.R."/>
            <person name="Caufield P.W."/>
            <person name="Cui Y."/>
            <person name="Zhang H."/>
            <person name="O'Toole P.W."/>
        </authorList>
    </citation>
    <scope>NUCLEOTIDE SEQUENCE [LARGE SCALE GENOMIC DNA]</scope>
    <source>
        <strain evidence="4 5">DSM 20253</strain>
    </source>
</reference>
<keyword evidence="5" id="KW-1185">Reference proteome</keyword>
<dbReference type="PATRIC" id="fig|1423796.3.peg.165"/>
<evidence type="ECO:0000256" key="2">
    <source>
        <dbReference type="SAM" id="SignalP"/>
    </source>
</evidence>
<dbReference type="Pfam" id="PF15983">
    <property type="entry name" value="DUF4767"/>
    <property type="match status" value="1"/>
</dbReference>
<proteinExistence type="predicted"/>
<evidence type="ECO:0000313" key="4">
    <source>
        <dbReference type="EMBL" id="KRM94820.1"/>
    </source>
</evidence>
<sequence length="327" mass="36290">MKIKQGALALLLLLAPLSLSACRTSQTTNQQQQRATTSAQQHAKKHHATKKKVHHFANHATTGHQTTNKHGQAMQNRQANPLWSKTKDQRLAYFMRHWEASMDQDYQRYQPGQDVDFYGLKIPSQLQDYQVNLNQQKYQAAWSENGRGQADYNVVAVYSDIDAVQHRPGAYMYWFAFKQGQPVVLVTAQTNGDVVHDGISFKVTANEKLNQGFKQIVAGKTPVTKAQADQQTPIRLEEAALLVKKSKITTDVFQPEDIVENDSQSTANGGYILKVHVGVKGENVFTLTPQANGQVGISAVYGTLEGGFKPLPNQSNYGASSATVSRY</sequence>
<feature type="region of interest" description="Disordered" evidence="1">
    <location>
        <begin position="26"/>
        <end position="51"/>
    </location>
</feature>
<feature type="domain" description="DUF4767" evidence="3">
    <location>
        <begin position="81"/>
        <end position="217"/>
    </location>
</feature>
<name>A0A0R2CYS1_9LACO</name>
<dbReference type="EMBL" id="AYYI01000082">
    <property type="protein sequence ID" value="KRM94820.1"/>
    <property type="molecule type" value="Genomic_DNA"/>
</dbReference>
<evidence type="ECO:0000313" key="5">
    <source>
        <dbReference type="Proteomes" id="UP000051638"/>
    </source>
</evidence>
<comment type="caution">
    <text evidence="4">The sequence shown here is derived from an EMBL/GenBank/DDBJ whole genome shotgun (WGS) entry which is preliminary data.</text>
</comment>
<feature type="signal peptide" evidence="2">
    <location>
        <begin position="1"/>
        <end position="21"/>
    </location>
</feature>
<dbReference type="STRING" id="1423796.FC24_GL000159"/>
<evidence type="ECO:0000256" key="1">
    <source>
        <dbReference type="SAM" id="MobiDB-lite"/>
    </source>
</evidence>
<dbReference type="RefSeq" id="WP_057874616.1">
    <property type="nucleotide sequence ID" value="NZ_AYYI01000082.1"/>
</dbReference>
<dbReference type="Proteomes" id="UP000051638">
    <property type="component" value="Unassembled WGS sequence"/>
</dbReference>
<feature type="compositionally biased region" description="Low complexity" evidence="1">
    <location>
        <begin position="26"/>
        <end position="41"/>
    </location>
</feature>
<organism evidence="4 5">
    <name type="scientific">Loigolactobacillus rennini DSM 20253</name>
    <dbReference type="NCBI Taxonomy" id="1423796"/>
    <lineage>
        <taxon>Bacteria</taxon>
        <taxon>Bacillati</taxon>
        <taxon>Bacillota</taxon>
        <taxon>Bacilli</taxon>
        <taxon>Lactobacillales</taxon>
        <taxon>Lactobacillaceae</taxon>
        <taxon>Loigolactobacillus</taxon>
    </lineage>
</organism>
<evidence type="ECO:0000259" key="3">
    <source>
        <dbReference type="Pfam" id="PF15983"/>
    </source>
</evidence>
<feature type="compositionally biased region" description="Basic residues" evidence="1">
    <location>
        <begin position="42"/>
        <end position="51"/>
    </location>
</feature>
<dbReference type="InterPro" id="IPR031927">
    <property type="entry name" value="DUF4767"/>
</dbReference>
<feature type="chain" id="PRO_5006415888" description="DUF4767 domain-containing protein" evidence="2">
    <location>
        <begin position="22"/>
        <end position="327"/>
    </location>
</feature>
<protein>
    <recommendedName>
        <fullName evidence="3">DUF4767 domain-containing protein</fullName>
    </recommendedName>
</protein>
<dbReference type="PROSITE" id="PS51257">
    <property type="entry name" value="PROKAR_LIPOPROTEIN"/>
    <property type="match status" value="1"/>
</dbReference>
<accession>A0A0R2CYS1</accession>